<reference evidence="2 3" key="1">
    <citation type="submission" date="2021-03" db="EMBL/GenBank/DDBJ databases">
        <title>Antimicrobial resistance genes in bacteria isolated from Japanese honey, and their potential for conferring macrolide and lincosamide resistance in the American foulbrood pathogen Paenibacillus larvae.</title>
        <authorList>
            <person name="Okamoto M."/>
            <person name="Kumagai M."/>
            <person name="Kanamori H."/>
            <person name="Takamatsu D."/>
        </authorList>
    </citation>
    <scope>NUCLEOTIDE SEQUENCE [LARGE SCALE GENOMIC DNA]</scope>
    <source>
        <strain evidence="2 3">J8TS2</strain>
    </source>
</reference>
<dbReference type="PANTHER" id="PTHR13504:SF38">
    <property type="entry name" value="FIDO DOMAIN-CONTAINING PROTEIN"/>
    <property type="match status" value="1"/>
</dbReference>
<evidence type="ECO:0000313" key="2">
    <source>
        <dbReference type="EMBL" id="GIN57636.1"/>
    </source>
</evidence>
<evidence type="ECO:0000313" key="3">
    <source>
        <dbReference type="Proteomes" id="UP000679950"/>
    </source>
</evidence>
<dbReference type="RefSeq" id="WP_246516824.1">
    <property type="nucleotide sequence ID" value="NZ_BORB01000014.1"/>
</dbReference>
<dbReference type="Pfam" id="PF02661">
    <property type="entry name" value="Fic"/>
    <property type="match status" value="1"/>
</dbReference>
<dbReference type="PROSITE" id="PS51459">
    <property type="entry name" value="FIDO"/>
    <property type="match status" value="1"/>
</dbReference>
<gene>
    <name evidence="2" type="ORF">J8TS2_19550</name>
</gene>
<organism evidence="2 3">
    <name type="scientific">Lederbergia ruris</name>
    <dbReference type="NCBI Taxonomy" id="217495"/>
    <lineage>
        <taxon>Bacteria</taxon>
        <taxon>Bacillati</taxon>
        <taxon>Bacillota</taxon>
        <taxon>Bacilli</taxon>
        <taxon>Bacillales</taxon>
        <taxon>Bacillaceae</taxon>
        <taxon>Lederbergia</taxon>
    </lineage>
</organism>
<proteinExistence type="predicted"/>
<dbReference type="EMBL" id="BORB01000014">
    <property type="protein sequence ID" value="GIN57636.1"/>
    <property type="molecule type" value="Genomic_DNA"/>
</dbReference>
<protein>
    <recommendedName>
        <fullName evidence="1">Fido domain-containing protein</fullName>
    </recommendedName>
</protein>
<dbReference type="Proteomes" id="UP000679950">
    <property type="component" value="Unassembled WGS sequence"/>
</dbReference>
<dbReference type="InterPro" id="IPR040198">
    <property type="entry name" value="Fido_containing"/>
</dbReference>
<dbReference type="SUPFAM" id="SSF140931">
    <property type="entry name" value="Fic-like"/>
    <property type="match status" value="1"/>
</dbReference>
<comment type="caution">
    <text evidence="2">The sequence shown here is derived from an EMBL/GenBank/DDBJ whole genome shotgun (WGS) entry which is preliminary data.</text>
</comment>
<name>A0ABQ4KI45_9BACI</name>
<accession>A0ABQ4KI45</accession>
<dbReference type="InterPro" id="IPR003812">
    <property type="entry name" value="Fido"/>
</dbReference>
<dbReference type="PANTHER" id="PTHR13504">
    <property type="entry name" value="FIDO DOMAIN-CONTAINING PROTEIN DDB_G0283145"/>
    <property type="match status" value="1"/>
</dbReference>
<keyword evidence="3" id="KW-1185">Reference proteome</keyword>
<sequence length="206" mass="24316">MPDTVSIILHNTIPGKTSRREYFEIENHRETFHYMLENVINGTALSLSIIKGIHERLTDRLLVDKEQFKQSENAIMGADFKTASPQETPHLMKQWVDNLNYQLEHATERDDIVRIVIDFHIQFERIHPFSDGNGRTGRMLINYSLLERDLPPLIIRAKDKPDYIHYLGTANIEQFTEFALERMKEEAERLKCFMNVEEKILKDWDE</sequence>
<evidence type="ECO:0000259" key="1">
    <source>
        <dbReference type="PROSITE" id="PS51459"/>
    </source>
</evidence>
<dbReference type="Gene3D" id="1.10.3290.10">
    <property type="entry name" value="Fido-like domain"/>
    <property type="match status" value="1"/>
</dbReference>
<feature type="domain" description="Fido" evidence="1">
    <location>
        <begin position="45"/>
        <end position="185"/>
    </location>
</feature>
<dbReference type="InterPro" id="IPR036597">
    <property type="entry name" value="Fido-like_dom_sf"/>
</dbReference>